<feature type="region of interest" description="Disordered" evidence="1">
    <location>
        <begin position="30"/>
        <end position="59"/>
    </location>
</feature>
<evidence type="ECO:0000256" key="1">
    <source>
        <dbReference type="SAM" id="MobiDB-lite"/>
    </source>
</evidence>
<dbReference type="AlphaFoldDB" id="A0AAE4CB37"/>
<dbReference type="RefSeq" id="WP_310370140.1">
    <property type="nucleotide sequence ID" value="NZ_JAVDYB010000001.1"/>
</dbReference>
<reference evidence="2" key="1">
    <citation type="submission" date="2023-07" db="EMBL/GenBank/DDBJ databases">
        <title>Sequencing the genomes of 1000 actinobacteria strains.</title>
        <authorList>
            <person name="Klenk H.-P."/>
        </authorList>
    </citation>
    <scope>NUCLEOTIDE SEQUENCE</scope>
    <source>
        <strain evidence="2">DSM 44707</strain>
    </source>
</reference>
<feature type="compositionally biased region" description="Pro residues" evidence="1">
    <location>
        <begin position="190"/>
        <end position="201"/>
    </location>
</feature>
<name>A0AAE4CB37_9ACTN</name>
<feature type="compositionally biased region" description="Low complexity" evidence="1">
    <location>
        <begin position="30"/>
        <end position="43"/>
    </location>
</feature>
<accession>A0AAE4CB37</accession>
<gene>
    <name evidence="2" type="ORF">J2S41_004471</name>
</gene>
<feature type="region of interest" description="Disordered" evidence="1">
    <location>
        <begin position="180"/>
        <end position="201"/>
    </location>
</feature>
<dbReference type="Proteomes" id="UP001183643">
    <property type="component" value="Unassembled WGS sequence"/>
</dbReference>
<evidence type="ECO:0000313" key="3">
    <source>
        <dbReference type="Proteomes" id="UP001183643"/>
    </source>
</evidence>
<sequence length="201" mass="19754">MIGASHTAAEAALQTAAGIPAAGVRGRAADGAARGPAAAGGVRQRTGQPHDGAPAPGHTKAAWKGVLRAVVVVVLVCHVAVTTCCPPAAARLVPGRPADVGEPVPGPGRCDAAAVRQITRRQQAAASVLAGVGAVPVPGRPPLGVLAFGHLVDAAMLAHQSGCVRPAPALPWPAGGTFGTASPPLLIRPGPAPGPQPRTQR</sequence>
<comment type="caution">
    <text evidence="2">The sequence shown here is derived from an EMBL/GenBank/DDBJ whole genome shotgun (WGS) entry which is preliminary data.</text>
</comment>
<evidence type="ECO:0000313" key="2">
    <source>
        <dbReference type="EMBL" id="MDR7277693.1"/>
    </source>
</evidence>
<organism evidence="2 3">
    <name type="scientific">Catenuloplanes atrovinosus</name>
    <dbReference type="NCBI Taxonomy" id="137266"/>
    <lineage>
        <taxon>Bacteria</taxon>
        <taxon>Bacillati</taxon>
        <taxon>Actinomycetota</taxon>
        <taxon>Actinomycetes</taxon>
        <taxon>Micromonosporales</taxon>
        <taxon>Micromonosporaceae</taxon>
        <taxon>Catenuloplanes</taxon>
    </lineage>
</organism>
<keyword evidence="3" id="KW-1185">Reference proteome</keyword>
<proteinExistence type="predicted"/>
<dbReference type="EMBL" id="JAVDYB010000001">
    <property type="protein sequence ID" value="MDR7277693.1"/>
    <property type="molecule type" value="Genomic_DNA"/>
</dbReference>
<protein>
    <submittedName>
        <fullName evidence="2">Uncharacterized protein</fullName>
    </submittedName>
</protein>